<dbReference type="PANTHER" id="PTHR15741:SF14">
    <property type="entry name" value="CARBOHYDRATE-RESPONSIVE ELEMENT-BINDING PROTEIN"/>
    <property type="match status" value="1"/>
</dbReference>
<dbReference type="InterPro" id="IPR052207">
    <property type="entry name" value="Max-like/E-box_TFs"/>
</dbReference>
<gene>
    <name evidence="9" type="ORF">GDO86_003078</name>
</gene>
<evidence type="ECO:0000256" key="3">
    <source>
        <dbReference type="ARBA" id="ARBA00023015"/>
    </source>
</evidence>
<keyword evidence="7" id="KW-0175">Coiled coil</keyword>
<dbReference type="InterPro" id="IPR011598">
    <property type="entry name" value="bHLH_dom"/>
</dbReference>
<keyword evidence="4" id="KW-0238">DNA-binding</keyword>
<organism evidence="9 10">
    <name type="scientific">Hymenochirus boettgeri</name>
    <name type="common">Congo dwarf clawed frog</name>
    <dbReference type="NCBI Taxonomy" id="247094"/>
    <lineage>
        <taxon>Eukaryota</taxon>
        <taxon>Metazoa</taxon>
        <taxon>Chordata</taxon>
        <taxon>Craniata</taxon>
        <taxon>Vertebrata</taxon>
        <taxon>Euteleostomi</taxon>
        <taxon>Amphibia</taxon>
        <taxon>Batrachia</taxon>
        <taxon>Anura</taxon>
        <taxon>Pipoidea</taxon>
        <taxon>Pipidae</taxon>
        <taxon>Pipinae</taxon>
        <taxon>Hymenochirus</taxon>
    </lineage>
</organism>
<feature type="domain" description="BHLH" evidence="8">
    <location>
        <begin position="405"/>
        <end position="459"/>
    </location>
</feature>
<evidence type="ECO:0000256" key="5">
    <source>
        <dbReference type="ARBA" id="ARBA00023163"/>
    </source>
</evidence>
<sequence>MPPVISLHYGGDLLRVTKSLLHVTITLLHQFTTQQSLFVLQLRKLHRNGSSELQEQKDAPTWRVREVYSGCSRLEDICMTEEMLYDLDCYLTDTSDTLFTMTHGMVPPYQSPDYDYSGNSDMIQPDLSAFQPSPDDFVDMSDFFSGPRIHQLPLYCQEQNCFSNYNEVITPQPHPAAGLCQRAPQPHSSFGQQSDSSFARSVICPSFANTTVSCISPSMEPKQLHHYSLPCSNFNTDTDSFQHEQSLQSQCISHNVSVNNHDIVFPHVSCPKNNYSLSVTEAGILGSASPPADVYPLYTEHSSLVPPHIFPFQKQEGADPQSFHGIALSTVQPLVPTTIQCTPGFSPPAPPTIFVSPVLCQQGNNSISESTTRCSAPLLPKTERLSHSSFCVIIYYILGSLKVEIRRITHISAEQKRRCNIKIGFDTLHSLVTSLHGQHSNKLSKAATLHKTADYVYKLQQERDQLQEEAQLLRCKTQELNNSISLCQQQLPASGVPMTQQRFQHMRQMFKNYVQARTLQNWKFWLFSLIFGPLFESFNRMVSTASLADLRRTSLDWLDQHCSLPALRPTVLSSLCQLSTSTSILTDPSLMPEQAMQAVTRRDNAEIFL</sequence>
<accession>A0A8T2K3L9</accession>
<reference evidence="9" key="1">
    <citation type="thesis" date="2020" institute="ProQuest LLC" country="789 East Eisenhower Parkway, Ann Arbor, MI, USA">
        <title>Comparative Genomics and Chromosome Evolution.</title>
        <authorList>
            <person name="Mudd A.B."/>
        </authorList>
    </citation>
    <scope>NUCLEOTIDE SEQUENCE</scope>
    <source>
        <strain evidence="9">Female2</strain>
        <tissue evidence="9">Blood</tissue>
    </source>
</reference>
<keyword evidence="5" id="KW-0804">Transcription</keyword>
<evidence type="ECO:0000259" key="8">
    <source>
        <dbReference type="PROSITE" id="PS50888"/>
    </source>
</evidence>
<dbReference type="GO" id="GO:0005634">
    <property type="term" value="C:nucleus"/>
    <property type="evidence" value="ECO:0007669"/>
    <property type="project" value="UniProtKB-SubCell"/>
</dbReference>
<dbReference type="InterPro" id="IPR036638">
    <property type="entry name" value="HLH_DNA-bd_sf"/>
</dbReference>
<keyword evidence="2" id="KW-0597">Phosphoprotein</keyword>
<evidence type="ECO:0000256" key="1">
    <source>
        <dbReference type="ARBA" id="ARBA00004123"/>
    </source>
</evidence>
<comment type="subcellular location">
    <subcellularLocation>
        <location evidence="1">Nucleus</location>
    </subcellularLocation>
</comment>
<keyword evidence="6" id="KW-0539">Nucleus</keyword>
<keyword evidence="10" id="KW-1185">Reference proteome</keyword>
<keyword evidence="3" id="KW-0805">Transcription regulation</keyword>
<evidence type="ECO:0000256" key="6">
    <source>
        <dbReference type="ARBA" id="ARBA00023242"/>
    </source>
</evidence>
<evidence type="ECO:0000313" key="10">
    <source>
        <dbReference type="Proteomes" id="UP000812440"/>
    </source>
</evidence>
<dbReference type="GO" id="GO:0000981">
    <property type="term" value="F:DNA-binding transcription factor activity, RNA polymerase II-specific"/>
    <property type="evidence" value="ECO:0007669"/>
    <property type="project" value="TreeGrafter"/>
</dbReference>
<comment type="caution">
    <text evidence="9">The sequence shown here is derived from an EMBL/GenBank/DDBJ whole genome shotgun (WGS) entry which is preliminary data.</text>
</comment>
<dbReference type="GO" id="GO:0000978">
    <property type="term" value="F:RNA polymerase II cis-regulatory region sequence-specific DNA binding"/>
    <property type="evidence" value="ECO:0007669"/>
    <property type="project" value="TreeGrafter"/>
</dbReference>
<dbReference type="Pfam" id="PF00010">
    <property type="entry name" value="HLH"/>
    <property type="match status" value="1"/>
</dbReference>
<feature type="coiled-coil region" evidence="7">
    <location>
        <begin position="456"/>
        <end position="483"/>
    </location>
</feature>
<evidence type="ECO:0000256" key="4">
    <source>
        <dbReference type="ARBA" id="ARBA00023125"/>
    </source>
</evidence>
<evidence type="ECO:0000256" key="7">
    <source>
        <dbReference type="SAM" id="Coils"/>
    </source>
</evidence>
<name>A0A8T2K3L9_9PIPI</name>
<evidence type="ECO:0000313" key="9">
    <source>
        <dbReference type="EMBL" id="KAG8450663.1"/>
    </source>
</evidence>
<dbReference type="FunFam" id="4.10.280.10:FF:000028">
    <property type="entry name" value="MLX interacting protein like"/>
    <property type="match status" value="1"/>
</dbReference>
<dbReference type="SMART" id="SM00353">
    <property type="entry name" value="HLH"/>
    <property type="match status" value="1"/>
</dbReference>
<dbReference type="EMBL" id="JAACNH010000002">
    <property type="protein sequence ID" value="KAG8450663.1"/>
    <property type="molecule type" value="Genomic_DNA"/>
</dbReference>
<dbReference type="PROSITE" id="PS50888">
    <property type="entry name" value="BHLH"/>
    <property type="match status" value="1"/>
</dbReference>
<dbReference type="OrthoDB" id="6022628at2759"/>
<evidence type="ECO:0000256" key="2">
    <source>
        <dbReference type="ARBA" id="ARBA00022553"/>
    </source>
</evidence>
<proteinExistence type="predicted"/>
<dbReference type="Gene3D" id="4.10.280.10">
    <property type="entry name" value="Helix-loop-helix DNA-binding domain"/>
    <property type="match status" value="1"/>
</dbReference>
<dbReference type="GO" id="GO:0046983">
    <property type="term" value="F:protein dimerization activity"/>
    <property type="evidence" value="ECO:0007669"/>
    <property type="project" value="InterPro"/>
</dbReference>
<protein>
    <recommendedName>
        <fullName evidence="8">BHLH domain-containing protein</fullName>
    </recommendedName>
</protein>
<dbReference type="SUPFAM" id="SSF47459">
    <property type="entry name" value="HLH, helix-loop-helix DNA-binding domain"/>
    <property type="match status" value="1"/>
</dbReference>
<dbReference type="Proteomes" id="UP000812440">
    <property type="component" value="Chromosome 2"/>
</dbReference>
<dbReference type="PANTHER" id="PTHR15741">
    <property type="entry name" value="BASIC HELIX-LOOP-HELIX ZIP TRANSCRIPTION FACTOR"/>
    <property type="match status" value="1"/>
</dbReference>
<dbReference type="AlphaFoldDB" id="A0A8T2K3L9"/>